<feature type="domain" description="Proline dehydrogenase" evidence="6">
    <location>
        <begin position="172"/>
        <end position="453"/>
    </location>
</feature>
<evidence type="ECO:0000313" key="9">
    <source>
        <dbReference type="EMBL" id="UOP04784.2"/>
    </source>
</evidence>
<dbReference type="PIRSF" id="PIRSF000197">
    <property type="entry name" value="Bifunct_PutA"/>
    <property type="match status" value="1"/>
</dbReference>
<sequence>MFQFFPQQTNPLRRAVTAAFRRDEAQCVADAFGRLDIPPAQRDAADETARELAAKARCRDTHGARALLETWSPLHAEGRALMCLTEALPRIADAPSRHALLQDALAQGDWDKILRHTEDPPVSWLHRLTGKAGAADHDAALRDPHRRMQKAEQTVRMLAAHFVAGSSIEEAAKKYKKREKSGYCFSFALPCTTALSEAEAQAHYQSYTDALHTVGALTRRTGVYTGHGLSVRLSSLCPFYRHICLPQVQDYLLPKLKSLLLLAKEYQIPVCFEGEDSATLELGVSLVAELAGETVLAGYHGIGLTVQAYQKRAPAVIELLADTARKHRTRLMVRLVKGGHWEQEIRNAQNAGLNGYPVYTRKTHTDLAYLACAQMLLEADDALYPQFATHNPDTVAAIYHMGKEREFEFQCQFGAGESLFDHIAGEKKWGLRCRVYLPVGETAAWSPYIVRRMRDRFTLKLTDTLPETEETADGIRSPRNPLDAAVSTQGKTHPALPLPRYLYGANRLNAIGIDFSDDLVLNRLQELMNIASDDGFQAMPLTVMQTPRHEARFVQNPANANDAIGAVSYIQEGAVHNVVSAAKIVEPHWAAMPVAQRADALCRFADTLESCLPELLNLIIRESGKTARAALDELRLAADYCRYYAREAENVCAERKPLGTVVCISPWHAPLSAFVGQIAAALAAGNTVLAKPAAQTTLTAYRAVSILHGCGIPPAALQLLTGGADIGAALVQDPRINGVLFSGTTATAKLINHTLGQREDLPAFIAESDGQSVMIADSSTDIDALCRDALAAAFDSAGQRRGALRLLCVQDDIADQVITRLCAAADNLIIGNPADAAVTVGPVIDQEARDTLSAYIDQARSDAVFVHQSPLPPHLARHGGYIAPTVIVLDGLAHFQREVFGPVLHVCRFRADRLGQLIDQINEKGYALQCSIRSRISSRIDYICHNIEAGHLHINRTESDTAPGVRPFGGYGLSGTGPKAGADFYLQKLSQGTWHIPALHREAFADTQALNTAEKLIRETGFPHPTRVRLSGLAGESKIHNLRHAQARLDGSVGEENTLTWRSPKHIWINGGDQEHALAALIQIAAAGMQAVVAYDHPLAGWHTRLNGILRVSSHPEQQTFVSHLVSLDLPQPQTKMDLAARKGAVVRVIDARQGLDLLQLFEETAHSTDTTIAGCNPELLAATFAPMQDTLRQD</sequence>
<evidence type="ECO:0000259" key="6">
    <source>
        <dbReference type="Pfam" id="PF01619"/>
    </source>
</evidence>
<feature type="domain" description="Proline dehydrogenase PutA" evidence="7">
    <location>
        <begin position="66"/>
        <end position="119"/>
    </location>
</feature>
<comment type="cofactor">
    <cofactor evidence="3">
        <name>FAD</name>
        <dbReference type="ChEBI" id="CHEBI:57692"/>
    </cofactor>
</comment>
<dbReference type="GO" id="GO:0009898">
    <property type="term" value="C:cytoplasmic side of plasma membrane"/>
    <property type="evidence" value="ECO:0007669"/>
    <property type="project" value="TreeGrafter"/>
</dbReference>
<dbReference type="InterPro" id="IPR029041">
    <property type="entry name" value="FAD-linked_oxidoreductase-like"/>
</dbReference>
<dbReference type="NCBIfam" id="TIGR01238">
    <property type="entry name" value="D1pyr5carbox3"/>
    <property type="match status" value="1"/>
</dbReference>
<reference evidence="9" key="2">
    <citation type="submission" date="2024-09" db="EMBL/GenBank/DDBJ databases">
        <authorList>
            <person name="Veyrier F.J."/>
        </authorList>
    </citation>
    <scope>NUCLEOTIDE SEQUENCE</scope>
    <source>
        <strain evidence="9">17694</strain>
    </source>
</reference>
<dbReference type="EC" id="1.5.5.2" evidence="3"/>
<comment type="catalytic activity">
    <reaction evidence="3">
        <text>L-proline + a quinone = (S)-1-pyrroline-5-carboxylate + a quinol + H(+)</text>
        <dbReference type="Rhea" id="RHEA:23784"/>
        <dbReference type="ChEBI" id="CHEBI:15378"/>
        <dbReference type="ChEBI" id="CHEBI:17388"/>
        <dbReference type="ChEBI" id="CHEBI:24646"/>
        <dbReference type="ChEBI" id="CHEBI:60039"/>
        <dbReference type="ChEBI" id="CHEBI:132124"/>
        <dbReference type="EC" id="1.5.5.2"/>
    </reaction>
</comment>
<dbReference type="Gene3D" id="3.20.20.220">
    <property type="match status" value="1"/>
</dbReference>
<accession>A0A8T9MUJ2</accession>
<dbReference type="AlphaFoldDB" id="A0A8T9MUJ2"/>
<keyword evidence="10" id="KW-1185">Reference proteome</keyword>
<keyword evidence="3" id="KW-0805">Transcription regulation</keyword>
<dbReference type="InterPro" id="IPR015590">
    <property type="entry name" value="Aldehyde_DH_dom"/>
</dbReference>
<reference evidence="9" key="1">
    <citation type="journal article" date="2022" name="Res Sq">
        <title>Evolution of multicellular longitudinally dividing oral cavity symbionts (Neisseriaceae).</title>
        <authorList>
            <person name="Nyongesa S."/>
            <person name="Weber P."/>
            <person name="Bernet E."/>
            <person name="Pullido F."/>
            <person name="Nieckarz M."/>
            <person name="Delaby M."/>
            <person name="Nieves C."/>
            <person name="Viehboeck T."/>
            <person name="Krause N."/>
            <person name="Rivera-Millot A."/>
            <person name="Nakamura A."/>
            <person name="Vischer N."/>
            <person name="VanNieuwenhze M."/>
            <person name="Brun Y."/>
            <person name="Cava F."/>
            <person name="Bulgheresi S."/>
            <person name="Veyrier F."/>
        </authorList>
    </citation>
    <scope>NUCLEOTIDE SEQUENCE</scope>
    <source>
        <strain evidence="9">17694</strain>
    </source>
</reference>
<comment type="function">
    <text evidence="3">Oxidizes proline to glutamate for use as a carbon and nitrogen source.</text>
</comment>
<evidence type="ECO:0000259" key="8">
    <source>
        <dbReference type="Pfam" id="PF18327"/>
    </source>
</evidence>
<dbReference type="GO" id="GO:0010133">
    <property type="term" value="P:L-proline catabolic process to L-glutamate"/>
    <property type="evidence" value="ECO:0007669"/>
    <property type="project" value="UniProtKB-UniRule"/>
</dbReference>
<evidence type="ECO:0000256" key="1">
    <source>
        <dbReference type="ARBA" id="ARBA00023002"/>
    </source>
</evidence>
<dbReference type="InterPro" id="IPR050485">
    <property type="entry name" value="Proline_metab_enzyme"/>
</dbReference>
<comment type="similarity">
    <text evidence="3">In the N-terminal section; belongs to the proline dehydrogenase family.</text>
</comment>
<dbReference type="SUPFAM" id="SSF53720">
    <property type="entry name" value="ALDH-like"/>
    <property type="match status" value="1"/>
</dbReference>
<dbReference type="InterPro" id="IPR002872">
    <property type="entry name" value="Proline_DH_dom"/>
</dbReference>
<dbReference type="RefSeq" id="WP_051255655.1">
    <property type="nucleotide sequence ID" value="NZ_CP091521.1"/>
</dbReference>
<dbReference type="InterPro" id="IPR024082">
    <property type="entry name" value="PRODH_PutA_dom_II"/>
</dbReference>
<evidence type="ECO:0000259" key="7">
    <source>
        <dbReference type="Pfam" id="PF14850"/>
    </source>
</evidence>
<dbReference type="Pfam" id="PF18327">
    <property type="entry name" value="PRODH"/>
    <property type="match status" value="1"/>
</dbReference>
<dbReference type="SUPFAM" id="SSF81935">
    <property type="entry name" value="N-terminal domain of bifunctional PutA protein"/>
    <property type="match status" value="1"/>
</dbReference>
<comment type="similarity">
    <text evidence="3">In the C-terminal section; belongs to the aldehyde dehydrogenase family.</text>
</comment>
<protein>
    <recommendedName>
        <fullName evidence="3">Bifunctional protein PutA</fullName>
    </recommendedName>
    <domain>
        <recommendedName>
            <fullName evidence="3">Proline dehydrogenase</fullName>
            <ecNumber evidence="3">1.5.5.2</ecNumber>
        </recommendedName>
        <alternativeName>
            <fullName evidence="3">Proline oxidase</fullName>
        </alternativeName>
    </domain>
    <domain>
        <recommendedName>
            <fullName evidence="3">Delta-1-pyrroline-5-carboxylate dehydrogenase</fullName>
            <shortName evidence="3">P5C dehydrogenase</shortName>
            <ecNumber evidence="3">1.2.1.88</ecNumber>
        </recommendedName>
        <alternativeName>
            <fullName evidence="3">L-glutamate gamma-semialdehyde dehydrogenase</fullName>
        </alternativeName>
    </domain>
</protein>
<keyword evidence="3" id="KW-0678">Repressor</keyword>
<dbReference type="InterPro" id="IPR024090">
    <property type="entry name" value="PRODH_PutA_dom_I"/>
</dbReference>
<proteinExistence type="inferred from homology"/>
<dbReference type="Gene3D" id="1.20.5.550">
    <property type="entry name" value="Single Helix bin"/>
    <property type="match status" value="1"/>
</dbReference>
<comment type="catalytic activity">
    <reaction evidence="3">
        <text>L-glutamate 5-semialdehyde + NAD(+) + H2O = L-glutamate + NADH + 2 H(+)</text>
        <dbReference type="Rhea" id="RHEA:30235"/>
        <dbReference type="ChEBI" id="CHEBI:15377"/>
        <dbReference type="ChEBI" id="CHEBI:15378"/>
        <dbReference type="ChEBI" id="CHEBI:29985"/>
        <dbReference type="ChEBI" id="CHEBI:57540"/>
        <dbReference type="ChEBI" id="CHEBI:57945"/>
        <dbReference type="ChEBI" id="CHEBI:58066"/>
        <dbReference type="EC" id="1.2.1.88"/>
    </reaction>
</comment>
<dbReference type="InterPro" id="IPR041349">
    <property type="entry name" value="PRODH"/>
</dbReference>
<dbReference type="PANTHER" id="PTHR42862:SF1">
    <property type="entry name" value="DELTA-1-PYRROLINE-5-CARBOXYLATE DEHYDROGENASE 2, ISOFORM A-RELATED"/>
    <property type="match status" value="1"/>
</dbReference>
<keyword evidence="3" id="KW-0238">DNA-binding</keyword>
<feature type="region of interest" description="Disordered" evidence="4">
    <location>
        <begin position="468"/>
        <end position="491"/>
    </location>
</feature>
<dbReference type="Pfam" id="PF14850">
    <property type="entry name" value="Pro_dh-DNA_bdg"/>
    <property type="match status" value="1"/>
</dbReference>
<keyword evidence="3" id="KW-0274">FAD</keyword>
<dbReference type="Pfam" id="PF01619">
    <property type="entry name" value="Pro_dh"/>
    <property type="match status" value="1"/>
</dbReference>
<dbReference type="InterPro" id="IPR025703">
    <property type="entry name" value="Bifunct_PutA"/>
</dbReference>
<keyword evidence="3" id="KW-0804">Transcription</keyword>
<feature type="domain" description="Proline utilization A proline dehydrogenase N-terminal" evidence="8">
    <location>
        <begin position="11"/>
        <end position="55"/>
    </location>
</feature>
<evidence type="ECO:0000259" key="5">
    <source>
        <dbReference type="Pfam" id="PF00171"/>
    </source>
</evidence>
<evidence type="ECO:0000256" key="2">
    <source>
        <dbReference type="ARBA" id="ARBA00023027"/>
    </source>
</evidence>
<dbReference type="GO" id="GO:0003677">
    <property type="term" value="F:DNA binding"/>
    <property type="evidence" value="ECO:0007669"/>
    <property type="project" value="UniProtKB-KW"/>
</dbReference>
<dbReference type="InterPro" id="IPR016162">
    <property type="entry name" value="Ald_DH_N"/>
</dbReference>
<dbReference type="Pfam" id="PF00171">
    <property type="entry name" value="Aldedh"/>
    <property type="match status" value="1"/>
</dbReference>
<comment type="pathway">
    <text evidence="3">Amino-acid degradation; L-proline degradation into L-glutamate; L-glutamate from L-proline: step 1/2.</text>
</comment>
<dbReference type="InterPro" id="IPR016161">
    <property type="entry name" value="Ald_DH/histidinol_DH"/>
</dbReference>
<gene>
    <name evidence="9" type="primary">putA</name>
    <name evidence="9" type="ORF">LVJ77_11625</name>
</gene>
<evidence type="ECO:0000313" key="10">
    <source>
        <dbReference type="Proteomes" id="UP000831534"/>
    </source>
</evidence>
<keyword evidence="3" id="KW-0285">Flavoprotein</keyword>
<comment type="pathway">
    <text evidence="3">Amino-acid degradation; L-proline degradation into L-glutamate; L-glutamate from L-proline: step 2/2.</text>
</comment>
<keyword evidence="2 3" id="KW-0520">NAD</keyword>
<dbReference type="InterPro" id="IPR005933">
    <property type="entry name" value="PutA_C"/>
</dbReference>
<dbReference type="Gene3D" id="1.20.5.460">
    <property type="entry name" value="Single helix bin"/>
    <property type="match status" value="1"/>
</dbReference>
<dbReference type="PANTHER" id="PTHR42862">
    <property type="entry name" value="DELTA-1-PYRROLINE-5-CARBOXYLATE DEHYDROGENASE 1, ISOFORM A-RELATED"/>
    <property type="match status" value="1"/>
</dbReference>
<dbReference type="GO" id="GO:0004657">
    <property type="term" value="F:proline dehydrogenase activity"/>
    <property type="evidence" value="ECO:0007669"/>
    <property type="project" value="UniProtKB-UniRule"/>
</dbReference>
<name>A0A8T9MUJ2_9NEIS</name>
<keyword evidence="3" id="KW-0642">Proline metabolism</keyword>
<dbReference type="NCBIfam" id="NF008869">
    <property type="entry name" value="PRK11904.1"/>
    <property type="match status" value="1"/>
</dbReference>
<dbReference type="EC" id="1.2.1.88" evidence="3"/>
<evidence type="ECO:0000256" key="3">
    <source>
        <dbReference type="PIRNR" id="PIRNR000197"/>
    </source>
</evidence>
<feature type="domain" description="Aldehyde dehydrogenase" evidence="5">
    <location>
        <begin position="554"/>
        <end position="984"/>
    </location>
</feature>
<dbReference type="Proteomes" id="UP000831534">
    <property type="component" value="Chromosome"/>
</dbReference>
<dbReference type="EMBL" id="CP091521">
    <property type="protein sequence ID" value="UOP04784.2"/>
    <property type="molecule type" value="Genomic_DNA"/>
</dbReference>
<dbReference type="GO" id="GO:0003842">
    <property type="term" value="F:L-glutamate gamma-semialdehyde dehydrogenase activity"/>
    <property type="evidence" value="ECO:0007669"/>
    <property type="project" value="UniProtKB-UniRule"/>
</dbReference>
<dbReference type="InterPro" id="IPR016163">
    <property type="entry name" value="Ald_DH_C"/>
</dbReference>
<dbReference type="GO" id="GO:0003700">
    <property type="term" value="F:DNA-binding transcription factor activity"/>
    <property type="evidence" value="ECO:0007669"/>
    <property type="project" value="InterPro"/>
</dbReference>
<organism evidence="9 10">
    <name type="scientific">Conchiformibius kuhniae</name>
    <dbReference type="NCBI Taxonomy" id="211502"/>
    <lineage>
        <taxon>Bacteria</taxon>
        <taxon>Pseudomonadati</taxon>
        <taxon>Pseudomonadota</taxon>
        <taxon>Betaproteobacteria</taxon>
        <taxon>Neisseriales</taxon>
        <taxon>Neisseriaceae</taxon>
        <taxon>Conchiformibius</taxon>
    </lineage>
</organism>
<keyword evidence="1 3" id="KW-0560">Oxidoreductase</keyword>
<dbReference type="InterPro" id="IPR024089">
    <property type="entry name" value="PRODH_PutA_dom_I/II"/>
</dbReference>
<evidence type="ECO:0000256" key="4">
    <source>
        <dbReference type="SAM" id="MobiDB-lite"/>
    </source>
</evidence>
<dbReference type="SUPFAM" id="SSF51730">
    <property type="entry name" value="FAD-linked oxidoreductase"/>
    <property type="match status" value="1"/>
</dbReference>
<dbReference type="Gene3D" id="3.40.605.10">
    <property type="entry name" value="Aldehyde Dehydrogenase, Chain A, domain 1"/>
    <property type="match status" value="1"/>
</dbReference>
<dbReference type="Gene3D" id="3.40.309.10">
    <property type="entry name" value="Aldehyde Dehydrogenase, Chain A, domain 2"/>
    <property type="match status" value="1"/>
</dbReference>
<dbReference type="KEGG" id="ckh:LVJ77_11625"/>